<protein>
    <submittedName>
        <fullName evidence="2">Uncharacterized protein</fullName>
    </submittedName>
</protein>
<gene>
    <name evidence="2" type="ORF">SMRZ_LOCUS13739</name>
</gene>
<organism evidence="2 3">
    <name type="scientific">Schistosoma margrebowiei</name>
    <dbReference type="NCBI Taxonomy" id="48269"/>
    <lineage>
        <taxon>Eukaryota</taxon>
        <taxon>Metazoa</taxon>
        <taxon>Spiralia</taxon>
        <taxon>Lophotrochozoa</taxon>
        <taxon>Platyhelminthes</taxon>
        <taxon>Trematoda</taxon>
        <taxon>Digenea</taxon>
        <taxon>Strigeidida</taxon>
        <taxon>Schistosomatoidea</taxon>
        <taxon>Schistosomatidae</taxon>
        <taxon>Schistosoma</taxon>
    </lineage>
</organism>
<reference evidence="2 3" key="1">
    <citation type="submission" date="2018-11" db="EMBL/GenBank/DDBJ databases">
        <authorList>
            <consortium name="Pathogen Informatics"/>
        </authorList>
    </citation>
    <scope>NUCLEOTIDE SEQUENCE [LARGE SCALE GENOMIC DNA]</scope>
    <source>
        <strain evidence="2 3">Zambia</strain>
    </source>
</reference>
<accession>A0A183MCG4</accession>
<keyword evidence="3" id="KW-1185">Reference proteome</keyword>
<evidence type="ECO:0000313" key="2">
    <source>
        <dbReference type="EMBL" id="VDP08122.1"/>
    </source>
</evidence>
<name>A0A183MCG4_9TREM</name>
<proteinExistence type="predicted"/>
<dbReference type="EMBL" id="UZAI01010983">
    <property type="protein sequence ID" value="VDP08122.1"/>
    <property type="molecule type" value="Genomic_DNA"/>
</dbReference>
<feature type="compositionally biased region" description="Basic and acidic residues" evidence="1">
    <location>
        <begin position="16"/>
        <end position="25"/>
    </location>
</feature>
<dbReference type="Proteomes" id="UP000277204">
    <property type="component" value="Unassembled WGS sequence"/>
</dbReference>
<evidence type="ECO:0000256" key="1">
    <source>
        <dbReference type="SAM" id="MobiDB-lite"/>
    </source>
</evidence>
<sequence>MKQLYDTTRKLGGKYGKPERSVKDKQGKLITEIQEHRNRYVEHFEELLNRRAPLNPPDIEAAHTDHPIDFVSSTITIAIRQIKSGKAVGPVNYTYLVGIIDEQGG</sequence>
<evidence type="ECO:0000313" key="3">
    <source>
        <dbReference type="Proteomes" id="UP000277204"/>
    </source>
</evidence>
<dbReference type="AlphaFoldDB" id="A0A183MCG4"/>
<feature type="region of interest" description="Disordered" evidence="1">
    <location>
        <begin position="1"/>
        <end position="25"/>
    </location>
</feature>